<reference evidence="3" key="1">
    <citation type="submission" date="2021-02" db="EMBL/GenBank/DDBJ databases">
        <authorList>
            <person name="Nowell W R."/>
        </authorList>
    </citation>
    <scope>NUCLEOTIDE SEQUENCE</scope>
    <source>
        <strain evidence="3">Ploen Becks lab</strain>
    </source>
</reference>
<evidence type="ECO:0000256" key="1">
    <source>
        <dbReference type="ARBA" id="ARBA00022837"/>
    </source>
</evidence>
<feature type="domain" description="EF-hand" evidence="2">
    <location>
        <begin position="6"/>
        <end position="41"/>
    </location>
</feature>
<keyword evidence="4" id="KW-1185">Reference proteome</keyword>
<proteinExistence type="predicted"/>
<feature type="non-terminal residue" evidence="3">
    <location>
        <position position="61"/>
    </location>
</feature>
<feature type="domain" description="EF-hand" evidence="2">
    <location>
        <begin position="43"/>
        <end position="61"/>
    </location>
</feature>
<dbReference type="OrthoDB" id="167809at2759"/>
<dbReference type="InterPro" id="IPR018247">
    <property type="entry name" value="EF_Hand_1_Ca_BS"/>
</dbReference>
<dbReference type="PROSITE" id="PS00018">
    <property type="entry name" value="EF_HAND_1"/>
    <property type="match status" value="1"/>
</dbReference>
<protein>
    <recommendedName>
        <fullName evidence="2">EF-hand domain-containing protein</fullName>
    </recommendedName>
</protein>
<dbReference type="PROSITE" id="PS50222">
    <property type="entry name" value="EF_HAND_2"/>
    <property type="match status" value="2"/>
</dbReference>
<dbReference type="GO" id="GO:0005509">
    <property type="term" value="F:calcium ion binding"/>
    <property type="evidence" value="ECO:0007669"/>
    <property type="project" value="InterPro"/>
</dbReference>
<dbReference type="SUPFAM" id="SSF47473">
    <property type="entry name" value="EF-hand"/>
    <property type="match status" value="1"/>
</dbReference>
<accession>A0A814QHG3</accession>
<dbReference type="EMBL" id="CAJNOC010008719">
    <property type="protein sequence ID" value="CAF1119723.1"/>
    <property type="molecule type" value="Genomic_DNA"/>
</dbReference>
<evidence type="ECO:0000313" key="3">
    <source>
        <dbReference type="EMBL" id="CAF1119723.1"/>
    </source>
</evidence>
<dbReference type="InterPro" id="IPR011992">
    <property type="entry name" value="EF-hand-dom_pair"/>
</dbReference>
<evidence type="ECO:0000313" key="4">
    <source>
        <dbReference type="Proteomes" id="UP000663879"/>
    </source>
</evidence>
<name>A0A814QHG3_9BILA</name>
<dbReference type="Proteomes" id="UP000663879">
    <property type="component" value="Unassembled WGS sequence"/>
</dbReference>
<keyword evidence="1" id="KW-0106">Calcium</keyword>
<organism evidence="3 4">
    <name type="scientific">Brachionus calyciflorus</name>
    <dbReference type="NCBI Taxonomy" id="104777"/>
    <lineage>
        <taxon>Eukaryota</taxon>
        <taxon>Metazoa</taxon>
        <taxon>Spiralia</taxon>
        <taxon>Gnathifera</taxon>
        <taxon>Rotifera</taxon>
        <taxon>Eurotatoria</taxon>
        <taxon>Monogononta</taxon>
        <taxon>Pseudotrocha</taxon>
        <taxon>Ploima</taxon>
        <taxon>Brachionidae</taxon>
        <taxon>Brachionus</taxon>
    </lineage>
</organism>
<dbReference type="SMART" id="SM00054">
    <property type="entry name" value="EFh"/>
    <property type="match status" value="1"/>
</dbReference>
<comment type="caution">
    <text evidence="3">The sequence shown here is derived from an EMBL/GenBank/DDBJ whole genome shotgun (WGS) entry which is preliminary data.</text>
</comment>
<gene>
    <name evidence="3" type="ORF">OXX778_LOCUS21991</name>
</gene>
<dbReference type="Pfam" id="PF13499">
    <property type="entry name" value="EF-hand_7"/>
    <property type="match status" value="1"/>
</dbReference>
<dbReference type="InterPro" id="IPR002048">
    <property type="entry name" value="EF_hand_dom"/>
</dbReference>
<dbReference type="Gene3D" id="1.10.238.10">
    <property type="entry name" value="EF-hand"/>
    <property type="match status" value="1"/>
</dbReference>
<dbReference type="AlphaFoldDB" id="A0A814QHG3"/>
<dbReference type="CDD" id="cd00051">
    <property type="entry name" value="EFh"/>
    <property type="match status" value="1"/>
</dbReference>
<evidence type="ECO:0000259" key="2">
    <source>
        <dbReference type="PROSITE" id="PS50222"/>
    </source>
</evidence>
<sequence>MSMSEEKRQIYQEQFKEWDKDGDGKITSEEFKQYLTTELEEDIPEAELKELLNDVDTNKDG</sequence>